<reference evidence="2 3" key="1">
    <citation type="submission" date="2015-09" db="EMBL/GenBank/DDBJ databases">
        <title>Draft genome of a European isolate of the apple canker pathogen Neonectria ditissima.</title>
        <authorList>
            <person name="Gomez-Cortecero A."/>
            <person name="Harrison R.J."/>
            <person name="Armitage A.D."/>
        </authorList>
    </citation>
    <scope>NUCLEOTIDE SEQUENCE [LARGE SCALE GENOMIC DNA]</scope>
    <source>
        <strain evidence="2 3">R09/05</strain>
    </source>
</reference>
<accession>A0A0P7BUY2</accession>
<name>A0A0P7BUY2_9HYPO</name>
<keyword evidence="1" id="KW-0732">Signal</keyword>
<proteinExistence type="predicted"/>
<dbReference type="STRING" id="78410.A0A0P7BUY2"/>
<dbReference type="OrthoDB" id="509690at2759"/>
<evidence type="ECO:0000313" key="3">
    <source>
        <dbReference type="Proteomes" id="UP000050424"/>
    </source>
</evidence>
<dbReference type="EMBL" id="LKCW01000010">
    <property type="protein sequence ID" value="KPM45177.1"/>
    <property type="molecule type" value="Genomic_DNA"/>
</dbReference>
<comment type="caution">
    <text evidence="2">The sequence shown here is derived from an EMBL/GenBank/DDBJ whole genome shotgun (WGS) entry which is preliminary data.</text>
</comment>
<dbReference type="SUPFAM" id="SSF51126">
    <property type="entry name" value="Pectin lyase-like"/>
    <property type="match status" value="1"/>
</dbReference>
<dbReference type="Proteomes" id="UP000050424">
    <property type="component" value="Unassembled WGS sequence"/>
</dbReference>
<protein>
    <submittedName>
        <fullName evidence="2">Uncharacterized protein</fullName>
    </submittedName>
</protein>
<dbReference type="Gene3D" id="2.160.20.10">
    <property type="entry name" value="Single-stranded right-handed beta-helix, Pectin lyase-like"/>
    <property type="match status" value="1"/>
</dbReference>
<evidence type="ECO:0000256" key="1">
    <source>
        <dbReference type="SAM" id="SignalP"/>
    </source>
</evidence>
<organism evidence="2 3">
    <name type="scientific">Neonectria ditissima</name>
    <dbReference type="NCBI Taxonomy" id="78410"/>
    <lineage>
        <taxon>Eukaryota</taxon>
        <taxon>Fungi</taxon>
        <taxon>Dikarya</taxon>
        <taxon>Ascomycota</taxon>
        <taxon>Pezizomycotina</taxon>
        <taxon>Sordariomycetes</taxon>
        <taxon>Hypocreomycetidae</taxon>
        <taxon>Hypocreales</taxon>
        <taxon>Nectriaceae</taxon>
        <taxon>Neonectria</taxon>
    </lineage>
</organism>
<feature type="chain" id="PRO_5006136238" evidence="1">
    <location>
        <begin position="23"/>
        <end position="482"/>
    </location>
</feature>
<sequence>MLSPTLSAIVLVFHSLAPTIFPTVQVEWSKIVTSRGDRFPDFSFSGYRASEQPLPDTKSVLNGTLTQADGDQTQRIQAALNQTAVAGGGAVVLGKGNFSISVGLLIPSGVTLRGAGLNQTRLVLVEQPDTPVITLGTGGGDAEVLMGADITDSYVPVGTSVITVNSTEGFMEGQTVYIQRRVTADWVRYNGMSDLTRGGKHQTWIPVGTLIRQPNIVQSINGSEITLQIPLTDNLDATYMTPQIVVYSSPPLSSEMGVENLSINLDSPCAGTSVDSPTCNGAAISFAPWAVDSWARNLSLTGFNQFVDVQYDASRLTIQGVSMFRDANSTGVGLPSDIWLKGSQVLVKDCGQYGLGISFSVMTGSLTPGPNAVLRHVTQSGIQSLYPHQRWAHGLLVEETSAPTYFVDRGNLGTGHGWSINGGVGWNLKGKADFESPPLGINWCVGCRGGYGQSGNGTFIKKGSIVEPSSLFESQLEARASV</sequence>
<keyword evidence="3" id="KW-1185">Reference proteome</keyword>
<gene>
    <name evidence="2" type="ORF">AK830_g1384</name>
</gene>
<dbReference type="InterPro" id="IPR011050">
    <property type="entry name" value="Pectin_lyase_fold/virulence"/>
</dbReference>
<feature type="signal peptide" evidence="1">
    <location>
        <begin position="1"/>
        <end position="22"/>
    </location>
</feature>
<dbReference type="AlphaFoldDB" id="A0A0P7BUY2"/>
<evidence type="ECO:0000313" key="2">
    <source>
        <dbReference type="EMBL" id="KPM45177.1"/>
    </source>
</evidence>
<dbReference type="InterPro" id="IPR012334">
    <property type="entry name" value="Pectin_lyas_fold"/>
</dbReference>